<dbReference type="GO" id="GO:0032040">
    <property type="term" value="C:small-subunit processome"/>
    <property type="evidence" value="ECO:0007669"/>
    <property type="project" value="TreeGrafter"/>
</dbReference>
<dbReference type="eggNOG" id="KOG2340">
    <property type="taxonomic scope" value="Eukaryota"/>
</dbReference>
<dbReference type="RefSeq" id="XP_004039495.1">
    <property type="nucleotide sequence ID" value="XM_004039447.1"/>
</dbReference>
<name>G0QKR9_ICHMU</name>
<dbReference type="PANTHER" id="PTHR12933:SF0">
    <property type="entry name" value="U3 SMALL NUCLEOLAR RNA-ASSOCIATED PROTEIN 25 HOMOLOG"/>
    <property type="match status" value="1"/>
</dbReference>
<dbReference type="EC" id="3.1.11.5" evidence="2"/>
<accession>G0QKR9</accession>
<dbReference type="GeneID" id="14910375"/>
<dbReference type="GO" id="GO:0008854">
    <property type="term" value="F:exodeoxyribonuclease V activity"/>
    <property type="evidence" value="ECO:0007669"/>
    <property type="project" value="UniProtKB-EC"/>
</dbReference>
<dbReference type="AlphaFoldDB" id="G0QKR9"/>
<evidence type="ECO:0000313" key="3">
    <source>
        <dbReference type="Proteomes" id="UP000008983"/>
    </source>
</evidence>
<sequence length="364" mass="43318">MSEIFNLGQTENIINPYKNQNKTKSLNIQDPIRNTLNNNIEIKNYEPNTFYQNQKKISYSIQNKEEYNLNYSAQQTLQNKSNNLQTTQIQGLFQLQVINSFIENYFDSIFIDQNEENVQQLRENYIKHIKNHLKNNPKHTGFTKSRILIILPFKGDAAYLLDLLEKQFSFKQQQDSTKKRLIEGYFDDDKQREEVFRIGVKIKENSLKYFVPFSNDDIIIASPLGLKLSINKTSTKDTDFSFLSSLEILIVDRAHVILMQNWQHMYDILPLLNKIPKHKQTTNNLQDIDSIYLENLSKFYRQTIIISEFQFPELNNFRENTVKTIQEAQSENSTILIKNMRKKRIRIYKTRRYNESKLRFRKKV</sequence>
<evidence type="ECO:0000313" key="2">
    <source>
        <dbReference type="EMBL" id="EGR34191.1"/>
    </source>
</evidence>
<dbReference type="EMBL" id="GL983182">
    <property type="protein sequence ID" value="EGR34191.1"/>
    <property type="molecule type" value="Genomic_DNA"/>
</dbReference>
<gene>
    <name evidence="2" type="ORF">IMG5_021060</name>
</gene>
<dbReference type="Proteomes" id="UP000008983">
    <property type="component" value="Unassembled WGS sequence"/>
</dbReference>
<dbReference type="InterPro" id="IPR010678">
    <property type="entry name" value="UTP25"/>
</dbReference>
<dbReference type="InterPro" id="IPR053940">
    <property type="entry name" value="UTP25_NTPase-like"/>
</dbReference>
<dbReference type="GO" id="GO:0034511">
    <property type="term" value="F:U3 snoRNA binding"/>
    <property type="evidence" value="ECO:0007669"/>
    <property type="project" value="InterPro"/>
</dbReference>
<dbReference type="InParanoid" id="G0QKR9"/>
<dbReference type="STRING" id="857967.G0QKR9"/>
<keyword evidence="2" id="KW-0378">Hydrolase</keyword>
<reference evidence="2 3" key="1">
    <citation type="submission" date="2011-07" db="EMBL/GenBank/DDBJ databases">
        <authorList>
            <person name="Coyne R."/>
            <person name="Brami D."/>
            <person name="Johnson J."/>
            <person name="Hostetler J."/>
            <person name="Hannick L."/>
            <person name="Clark T."/>
            <person name="Cassidy-Hanley D."/>
            <person name="Inman J."/>
        </authorList>
    </citation>
    <scope>NUCLEOTIDE SEQUENCE [LARGE SCALE GENOMIC DNA]</scope>
    <source>
        <strain evidence="2 3">G5</strain>
    </source>
</reference>
<keyword evidence="3" id="KW-1185">Reference proteome</keyword>
<dbReference type="GO" id="GO:0019843">
    <property type="term" value="F:rRNA binding"/>
    <property type="evidence" value="ECO:0007669"/>
    <property type="project" value="TreeGrafter"/>
</dbReference>
<organism evidence="2 3">
    <name type="scientific">Ichthyophthirius multifiliis</name>
    <name type="common">White spot disease agent</name>
    <name type="synonym">Ich</name>
    <dbReference type="NCBI Taxonomy" id="5932"/>
    <lineage>
        <taxon>Eukaryota</taxon>
        <taxon>Sar</taxon>
        <taxon>Alveolata</taxon>
        <taxon>Ciliophora</taxon>
        <taxon>Intramacronucleata</taxon>
        <taxon>Oligohymenophorea</taxon>
        <taxon>Hymenostomatida</taxon>
        <taxon>Ophryoglenina</taxon>
        <taxon>Ichthyophthirius</taxon>
    </lineage>
</organism>
<dbReference type="PANTHER" id="PTHR12933">
    <property type="entry name" value="ORF PROTEIN-RELATED"/>
    <property type="match status" value="1"/>
</dbReference>
<dbReference type="GO" id="GO:0000462">
    <property type="term" value="P:maturation of SSU-rRNA from tricistronic rRNA transcript (SSU-rRNA, 5.8S rRNA, LSU-rRNA)"/>
    <property type="evidence" value="ECO:0007669"/>
    <property type="project" value="TreeGrafter"/>
</dbReference>
<evidence type="ECO:0000259" key="1">
    <source>
        <dbReference type="Pfam" id="PF22916"/>
    </source>
</evidence>
<dbReference type="OrthoDB" id="10264378at2759"/>
<feature type="domain" description="UTP25 NTP hydrolase-like" evidence="1">
    <location>
        <begin position="86"/>
        <end position="324"/>
    </location>
</feature>
<protein>
    <submittedName>
        <fullName evidence="2">Nucleolus protein required for cell, putative</fullName>
        <ecNumber evidence="2">3.1.11.5</ecNumber>
    </submittedName>
</protein>
<proteinExistence type="predicted"/>
<dbReference type="Pfam" id="PF22916">
    <property type="entry name" value="UTP25_NTPase-like"/>
    <property type="match status" value="1"/>
</dbReference>